<evidence type="ECO:0000256" key="1">
    <source>
        <dbReference type="SAM" id="Coils"/>
    </source>
</evidence>
<dbReference type="NCBIfam" id="NF033927">
    <property type="entry name" value="alph_xenorhab_B"/>
    <property type="match status" value="1"/>
</dbReference>
<reference evidence="2 3" key="1">
    <citation type="submission" date="2019-12" db="EMBL/GenBank/DDBJ databases">
        <title>Endophytic bacteria associated with Panax ginseng seedlings.</title>
        <authorList>
            <person name="Park J.M."/>
            <person name="Shin R."/>
            <person name="Jo S.H."/>
        </authorList>
    </citation>
    <scope>NUCLEOTIDE SEQUENCE [LARGE SCALE GENOMIC DNA]</scope>
    <source>
        <strain evidence="2 3">PgKB32</strain>
    </source>
</reference>
<accession>A0A6L5C4Y4</accession>
<dbReference type="Proteomes" id="UP000475265">
    <property type="component" value="Unassembled WGS sequence"/>
</dbReference>
<proteinExistence type="predicted"/>
<evidence type="ECO:0008006" key="4">
    <source>
        <dbReference type="Google" id="ProtNLM"/>
    </source>
</evidence>
<dbReference type="EMBL" id="JAAAXX010000001">
    <property type="protein sequence ID" value="KAF2395245.1"/>
    <property type="molecule type" value="Genomic_DNA"/>
</dbReference>
<gene>
    <name evidence="2" type="ORF">FX983_03229</name>
</gene>
<name>A0A6L5C4Y4_9PSED</name>
<dbReference type="RefSeq" id="WP_163910201.1">
    <property type="nucleotide sequence ID" value="NZ_JAAAXX010000001.1"/>
</dbReference>
<keyword evidence="1" id="KW-0175">Coiled coil</keyword>
<evidence type="ECO:0000313" key="2">
    <source>
        <dbReference type="EMBL" id="KAF2395245.1"/>
    </source>
</evidence>
<protein>
    <recommendedName>
        <fullName evidence="4">Alpha-xenorhabdolysin family binary toxin subunit B</fullName>
    </recommendedName>
</protein>
<feature type="coiled-coil region" evidence="1">
    <location>
        <begin position="248"/>
        <end position="275"/>
    </location>
</feature>
<evidence type="ECO:0000313" key="3">
    <source>
        <dbReference type="Proteomes" id="UP000475265"/>
    </source>
</evidence>
<sequence length="347" mass="39513">MNNVTPIDTQLIRAIDVKKIIQTIRDITRLANFRQERSDVLQERAQRASAYLNNLDKTLRESLPVLLTALNSASGQSYFDALAELNDALARNDLTAQDREMVSAEVSSIKRNIESMLEGVEAKFTDRSRFLENEVRSLYRVEIGERADEPLKMARSRKARILLDLNDHTLTKAKRSEQRDALIKAQDVIREFNLADLYKNYIPEGKELDSLDMQNPKKEAVKQGIELVRKVLGVVSDGIKYSELATSRNNLDKEIQSLTLLMEGLNHELQIAEDALSDITAVVDISRQRRVVGEEIITVAGVWLGFSLNLDNLKRTDYTQAELSRLLNRYKIHLETLSADYNSIMIH</sequence>
<dbReference type="InterPro" id="IPR047760">
    <property type="entry name" value="XaxB-like"/>
</dbReference>
<organism evidence="2 3">
    <name type="scientific">Pseudomonas frederiksbergensis</name>
    <dbReference type="NCBI Taxonomy" id="104087"/>
    <lineage>
        <taxon>Bacteria</taxon>
        <taxon>Pseudomonadati</taxon>
        <taxon>Pseudomonadota</taxon>
        <taxon>Gammaproteobacteria</taxon>
        <taxon>Pseudomonadales</taxon>
        <taxon>Pseudomonadaceae</taxon>
        <taxon>Pseudomonas</taxon>
    </lineage>
</organism>
<dbReference type="AlphaFoldDB" id="A0A6L5C4Y4"/>
<comment type="caution">
    <text evidence="2">The sequence shown here is derived from an EMBL/GenBank/DDBJ whole genome shotgun (WGS) entry which is preliminary data.</text>
</comment>